<dbReference type="SUPFAM" id="SSF53649">
    <property type="entry name" value="Alkaline phosphatase-like"/>
    <property type="match status" value="1"/>
</dbReference>
<evidence type="ECO:0000313" key="9">
    <source>
        <dbReference type="EMBL" id="CAH3039442.1"/>
    </source>
</evidence>
<evidence type="ECO:0000256" key="4">
    <source>
        <dbReference type="ARBA" id="ARBA00022729"/>
    </source>
</evidence>
<accession>A0ABN8N3V8</accession>
<feature type="signal peptide" evidence="7">
    <location>
        <begin position="1"/>
        <end position="34"/>
    </location>
</feature>
<gene>
    <name evidence="9" type="ORF">PLOB_00042697</name>
</gene>
<dbReference type="CDD" id="cd16030">
    <property type="entry name" value="iduronate-2-sulfatase"/>
    <property type="match status" value="1"/>
</dbReference>
<evidence type="ECO:0000256" key="7">
    <source>
        <dbReference type="SAM" id="SignalP"/>
    </source>
</evidence>
<dbReference type="InterPro" id="IPR000917">
    <property type="entry name" value="Sulfatase_N"/>
</dbReference>
<evidence type="ECO:0000256" key="2">
    <source>
        <dbReference type="ARBA" id="ARBA00008779"/>
    </source>
</evidence>
<dbReference type="Pfam" id="PF00884">
    <property type="entry name" value="Sulfatase"/>
    <property type="match status" value="1"/>
</dbReference>
<dbReference type="EMBL" id="CALNXK010000007">
    <property type="protein sequence ID" value="CAH3039442.1"/>
    <property type="molecule type" value="Genomic_DNA"/>
</dbReference>
<evidence type="ECO:0000313" key="10">
    <source>
        <dbReference type="Proteomes" id="UP001159405"/>
    </source>
</evidence>
<evidence type="ECO:0000256" key="1">
    <source>
        <dbReference type="ARBA" id="ARBA00001913"/>
    </source>
</evidence>
<comment type="caution">
    <text evidence="9">The sequence shown here is derived from an EMBL/GenBank/DDBJ whole genome shotgun (WGS) entry which is preliminary data.</text>
</comment>
<evidence type="ECO:0000256" key="6">
    <source>
        <dbReference type="ARBA" id="ARBA00022837"/>
    </source>
</evidence>
<name>A0ABN8N3V8_9CNID</name>
<keyword evidence="10" id="KW-1185">Reference proteome</keyword>
<evidence type="ECO:0000256" key="5">
    <source>
        <dbReference type="ARBA" id="ARBA00022801"/>
    </source>
</evidence>
<sequence>MKKGLWADMANGRCRLYGILLLCLTTQASKGSRAKDLNVLFIVSDDLRPSLGSYGNEIVRTPNLDKLSERSVRFTTAASQVAACAPSRTSFLTGRRPDTTKLFSNKNPTYWRDSVGNFTSLPQHFKNAGYQTASVGKIFHPGKSSNFTYDYPYSWSLRPYIPSTEKFKNAKVCPGVDGKLHTNIVCPVDVSQQPEGTLPDIQSTKFAINFLKNYSLSQDTAVNQQPFFLAVGYHKPHIPLKYPKQFLDLYPLEKIHIASDPLLPEAMPSVAYEPWTDIRWRDDIADLNLSFPYGHMPDLHARKIIQSYFAATSYLDSLIGELLDALQEYGFANNTIVSFIGDHGWALGEHLEWAKYSNFRVATNVPLMVHMPGLTDRRDKDLNGIQSAGKASNALVELVDLFPTLADLAGIEIPTFCPEKSSNMTLCSEGLSFAPLLMNPTMPWKKAIFSQYPRPSDKPQENSCQPTPSEITVMGYSMQTDQYRYTEWIQYDHNTQKGNWSHDHARELYLDHKEDRNVANLPEYSELVKELSSQLRRGWRAALPTVKN</sequence>
<comment type="similarity">
    <text evidence="2">Belongs to the sulfatase family.</text>
</comment>
<keyword evidence="5" id="KW-0378">Hydrolase</keyword>
<dbReference type="InterPro" id="IPR024607">
    <property type="entry name" value="Sulfatase_CS"/>
</dbReference>
<keyword evidence="3" id="KW-0479">Metal-binding</keyword>
<organism evidence="9 10">
    <name type="scientific">Porites lobata</name>
    <dbReference type="NCBI Taxonomy" id="104759"/>
    <lineage>
        <taxon>Eukaryota</taxon>
        <taxon>Metazoa</taxon>
        <taxon>Cnidaria</taxon>
        <taxon>Anthozoa</taxon>
        <taxon>Hexacorallia</taxon>
        <taxon>Scleractinia</taxon>
        <taxon>Fungiina</taxon>
        <taxon>Poritidae</taxon>
        <taxon>Porites</taxon>
    </lineage>
</organism>
<evidence type="ECO:0000256" key="3">
    <source>
        <dbReference type="ARBA" id="ARBA00022723"/>
    </source>
</evidence>
<dbReference type="Gene3D" id="3.40.720.10">
    <property type="entry name" value="Alkaline Phosphatase, subunit A"/>
    <property type="match status" value="1"/>
</dbReference>
<dbReference type="PANTHER" id="PTHR45953">
    <property type="entry name" value="IDURONATE 2-SULFATASE"/>
    <property type="match status" value="1"/>
</dbReference>
<dbReference type="InterPro" id="IPR017850">
    <property type="entry name" value="Alkaline_phosphatase_core_sf"/>
</dbReference>
<keyword evidence="4 7" id="KW-0732">Signal</keyword>
<protein>
    <recommendedName>
        <fullName evidence="8">Sulfatase N-terminal domain-containing protein</fullName>
    </recommendedName>
</protein>
<dbReference type="Proteomes" id="UP001159405">
    <property type="component" value="Unassembled WGS sequence"/>
</dbReference>
<evidence type="ECO:0000259" key="8">
    <source>
        <dbReference type="Pfam" id="PF00884"/>
    </source>
</evidence>
<proteinExistence type="inferred from homology"/>
<dbReference type="PROSITE" id="PS00149">
    <property type="entry name" value="SULFATASE_2"/>
    <property type="match status" value="1"/>
</dbReference>
<dbReference type="InterPro" id="IPR035874">
    <property type="entry name" value="IDS"/>
</dbReference>
<reference evidence="9 10" key="1">
    <citation type="submission" date="2022-05" db="EMBL/GenBank/DDBJ databases">
        <authorList>
            <consortium name="Genoscope - CEA"/>
            <person name="William W."/>
        </authorList>
    </citation>
    <scope>NUCLEOTIDE SEQUENCE [LARGE SCALE GENOMIC DNA]</scope>
</reference>
<feature type="chain" id="PRO_5047474736" description="Sulfatase N-terminal domain-containing protein" evidence="7">
    <location>
        <begin position="35"/>
        <end position="548"/>
    </location>
</feature>
<comment type="cofactor">
    <cofactor evidence="1">
        <name>Ca(2+)</name>
        <dbReference type="ChEBI" id="CHEBI:29108"/>
    </cofactor>
</comment>
<dbReference type="PANTHER" id="PTHR45953:SF1">
    <property type="entry name" value="IDURONATE 2-SULFATASE"/>
    <property type="match status" value="1"/>
</dbReference>
<feature type="domain" description="Sulfatase N-terminal" evidence="8">
    <location>
        <begin position="38"/>
        <end position="411"/>
    </location>
</feature>
<keyword evidence="6" id="KW-0106">Calcium</keyword>